<accession>A0A3D9IXS7</accession>
<reference evidence="1 2" key="1">
    <citation type="submission" date="2018-07" db="EMBL/GenBank/DDBJ databases">
        <title>Genomic Encyclopedia of Type Strains, Phase III (KMG-III): the genomes of soil and plant-associated and newly described type strains.</title>
        <authorList>
            <person name="Whitman W."/>
        </authorList>
    </citation>
    <scope>NUCLEOTIDE SEQUENCE [LARGE SCALE GENOMIC DNA]</scope>
    <source>
        <strain evidence="1 2">CECT 8236</strain>
    </source>
</reference>
<comment type="caution">
    <text evidence="1">The sequence shown here is derived from an EMBL/GenBank/DDBJ whole genome shotgun (WGS) entry which is preliminary data.</text>
</comment>
<evidence type="ECO:0000313" key="2">
    <source>
        <dbReference type="Proteomes" id="UP000256869"/>
    </source>
</evidence>
<dbReference type="Proteomes" id="UP000256869">
    <property type="component" value="Unassembled WGS sequence"/>
</dbReference>
<protein>
    <submittedName>
        <fullName evidence="1">Uncharacterized protein</fullName>
    </submittedName>
</protein>
<proteinExistence type="predicted"/>
<dbReference type="AlphaFoldDB" id="A0A3D9IXS7"/>
<sequence length="132" mass="15395">MFEVGIDELPDIHVNQKFEISGFIKNNSNISWEISHGSGMFTYEIFDKEGKAVKQEQNILFRNDIGYALKMESNGIYRNNGLDQRSKEFYEFVIKKPGKYTVKSKAEFRIKNENKGIQELIITSKDYELLVK</sequence>
<evidence type="ECO:0000313" key="1">
    <source>
        <dbReference type="EMBL" id="RED66319.1"/>
    </source>
</evidence>
<keyword evidence="2" id="KW-1185">Reference proteome</keyword>
<dbReference type="EMBL" id="QRDY01000001">
    <property type="protein sequence ID" value="RED66319.1"/>
    <property type="molecule type" value="Genomic_DNA"/>
</dbReference>
<organism evidence="1 2">
    <name type="scientific">Cohnella lupini</name>
    <dbReference type="NCBI Taxonomy" id="1294267"/>
    <lineage>
        <taxon>Bacteria</taxon>
        <taxon>Bacillati</taxon>
        <taxon>Bacillota</taxon>
        <taxon>Bacilli</taxon>
        <taxon>Bacillales</taxon>
        <taxon>Paenibacillaceae</taxon>
        <taxon>Cohnella</taxon>
    </lineage>
</organism>
<gene>
    <name evidence="1" type="ORF">DFP95_101818</name>
</gene>
<name>A0A3D9IXS7_9BACL</name>